<dbReference type="PANTHER" id="PTHR21262:SF31">
    <property type="entry name" value="GTP PYROPHOSPHOKINASE"/>
    <property type="match status" value="1"/>
</dbReference>
<dbReference type="InterPro" id="IPR012675">
    <property type="entry name" value="Beta-grasp_dom_sf"/>
</dbReference>
<dbReference type="InterPro" id="IPR004811">
    <property type="entry name" value="RelA/Spo_fam"/>
</dbReference>
<dbReference type="CDD" id="cd05399">
    <property type="entry name" value="NT_Rel-Spo_like"/>
    <property type="match status" value="1"/>
</dbReference>
<comment type="pathway">
    <text evidence="1">Purine metabolism.</text>
</comment>
<gene>
    <name evidence="5" type="ORF">E6H04_08715</name>
</gene>
<dbReference type="SUPFAM" id="SSF109604">
    <property type="entry name" value="HD-domain/PDEase-like"/>
    <property type="match status" value="1"/>
</dbReference>
<keyword evidence="5" id="KW-0378">Hydrolase</keyword>
<organism evidence="5 6">
    <name type="scientific">Candidatus Segetimicrobium genomatis</name>
    <dbReference type="NCBI Taxonomy" id="2569760"/>
    <lineage>
        <taxon>Bacteria</taxon>
        <taxon>Bacillati</taxon>
        <taxon>Candidatus Sysuimicrobiota</taxon>
        <taxon>Candidatus Sysuimicrobiia</taxon>
        <taxon>Candidatus Sysuimicrobiales</taxon>
        <taxon>Candidatus Segetimicrobiaceae</taxon>
        <taxon>Candidatus Segetimicrobium</taxon>
    </lineage>
</organism>
<sequence length="524" mass="59576">MKRFHLIRGSPEETLPPDAAGLVARVKELTPHADLDLIRRAYLFAREAHADQTRASGEPYVNHSVAVAGILAEMRLDAVTVAAALLHDVPEDTPRTMEEIRAKFGPEVAGLVDGVTKLGRIEWKSREERQAENLRKMFLAMANDIRIILIKLADRVHNLRTIEYLPEWKQKRTAGETLEIYAPLTERLGIGSIKRELEDRAFAVLEPDAFREINGQLERSRQEQETLLARVVETLQQELNHAGIRLDRGRIIGRPKHVYSIYQKMQRPKYQGQGVGRIYDRLAIRVVVNDVRECYETLGVVHSRWKPIPGEVDDYIANPKTSGYQSLHTAVICEGQPLEIQIRTLEMQHAAEHGIAAHWRYKEGGKKTDAGFDQKLSWLRQLLEWHQELQDPREFVHSVKIDLFQNEVFVFTPKGDVIDLPAGATPVDFAFRIHTDIGYHTVGAKVNGRLVPLGHALQSGDIVEIATSKNSAGPSRDWLGFVRTSNARTKIRQWYKQERREENIVRGRDLLEKELRRTGSVAAA</sequence>
<dbReference type="InterPro" id="IPR043519">
    <property type="entry name" value="NT_sf"/>
</dbReference>
<dbReference type="Gene3D" id="3.30.460.10">
    <property type="entry name" value="Beta Polymerase, domain 2"/>
    <property type="match status" value="1"/>
</dbReference>
<feature type="non-terminal residue" evidence="5">
    <location>
        <position position="524"/>
    </location>
</feature>
<evidence type="ECO:0000256" key="1">
    <source>
        <dbReference type="ARBA" id="ARBA00025704"/>
    </source>
</evidence>
<dbReference type="SMART" id="SM00471">
    <property type="entry name" value="HDc"/>
    <property type="match status" value="1"/>
</dbReference>
<dbReference type="InterPro" id="IPR004095">
    <property type="entry name" value="TGS"/>
</dbReference>
<dbReference type="PANTHER" id="PTHR21262">
    <property type="entry name" value="GUANOSINE-3',5'-BIS DIPHOSPHATE 3'-PYROPHOSPHOHYDROLASE"/>
    <property type="match status" value="1"/>
</dbReference>
<evidence type="ECO:0000259" key="3">
    <source>
        <dbReference type="PROSITE" id="PS51831"/>
    </source>
</evidence>
<dbReference type="InterPro" id="IPR007685">
    <property type="entry name" value="RelA_SpoT"/>
</dbReference>
<protein>
    <submittedName>
        <fullName evidence="5">Bifunctional (P)ppGpp synthetase/guanosine-3',5'-bis(Diphosphate) 3'-pyrophosphohydrolase</fullName>
    </submittedName>
</protein>
<dbReference type="InterPro" id="IPR006674">
    <property type="entry name" value="HD_domain"/>
</dbReference>
<dbReference type="EMBL" id="VBAO01000223">
    <property type="protein sequence ID" value="TMI80403.1"/>
    <property type="molecule type" value="Genomic_DNA"/>
</dbReference>
<evidence type="ECO:0000313" key="5">
    <source>
        <dbReference type="EMBL" id="TMI80403.1"/>
    </source>
</evidence>
<dbReference type="Pfam" id="PF02824">
    <property type="entry name" value="TGS"/>
    <property type="match status" value="1"/>
</dbReference>
<dbReference type="GO" id="GO:0005886">
    <property type="term" value="C:plasma membrane"/>
    <property type="evidence" value="ECO:0007669"/>
    <property type="project" value="TreeGrafter"/>
</dbReference>
<dbReference type="Gene3D" id="1.10.3210.10">
    <property type="entry name" value="Hypothetical protein af1432"/>
    <property type="match status" value="1"/>
</dbReference>
<dbReference type="FunFam" id="3.10.20.30:FF:000002">
    <property type="entry name" value="GTP pyrophosphokinase (RelA/SpoT)"/>
    <property type="match status" value="1"/>
</dbReference>
<dbReference type="InterPro" id="IPR012676">
    <property type="entry name" value="TGS-like"/>
</dbReference>
<comment type="similarity">
    <text evidence="2">Belongs to the relA/spoT family.</text>
</comment>
<dbReference type="NCBIfam" id="TIGR00691">
    <property type="entry name" value="spoT_relA"/>
    <property type="match status" value="1"/>
</dbReference>
<dbReference type="SUPFAM" id="SSF81301">
    <property type="entry name" value="Nucleotidyltransferase"/>
    <property type="match status" value="1"/>
</dbReference>
<dbReference type="InterPro" id="IPR033655">
    <property type="entry name" value="TGS_RelA/SpoT"/>
</dbReference>
<dbReference type="SUPFAM" id="SSF81271">
    <property type="entry name" value="TGS-like"/>
    <property type="match status" value="1"/>
</dbReference>
<dbReference type="SMART" id="SM00954">
    <property type="entry name" value="RelA_SpoT"/>
    <property type="match status" value="1"/>
</dbReference>
<dbReference type="InterPro" id="IPR003607">
    <property type="entry name" value="HD/PDEase_dom"/>
</dbReference>
<dbReference type="CDD" id="cd00077">
    <property type="entry name" value="HDc"/>
    <property type="match status" value="1"/>
</dbReference>
<dbReference type="Pfam" id="PF04607">
    <property type="entry name" value="RelA_SpoT"/>
    <property type="match status" value="1"/>
</dbReference>
<proteinExistence type="inferred from homology"/>
<comment type="caution">
    <text evidence="5">The sequence shown here is derived from an EMBL/GenBank/DDBJ whole genome shotgun (WGS) entry which is preliminary data.</text>
</comment>
<dbReference type="Pfam" id="PF13328">
    <property type="entry name" value="HD_4"/>
    <property type="match status" value="1"/>
</dbReference>
<feature type="domain" description="TGS" evidence="4">
    <location>
        <begin position="406"/>
        <end position="467"/>
    </location>
</feature>
<dbReference type="FunFam" id="3.30.460.10:FF:000001">
    <property type="entry name" value="GTP pyrophosphokinase RelA"/>
    <property type="match status" value="1"/>
</dbReference>
<evidence type="ECO:0000259" key="4">
    <source>
        <dbReference type="PROSITE" id="PS51880"/>
    </source>
</evidence>
<dbReference type="Gene3D" id="3.10.20.30">
    <property type="match status" value="1"/>
</dbReference>
<dbReference type="CDD" id="cd01668">
    <property type="entry name" value="TGS_RSH"/>
    <property type="match status" value="1"/>
</dbReference>
<feature type="domain" description="HD" evidence="3">
    <location>
        <begin position="60"/>
        <end position="159"/>
    </location>
</feature>
<reference evidence="5 6" key="1">
    <citation type="journal article" date="2019" name="Nat. Microbiol.">
        <title>Mediterranean grassland soil C-N compound turnover is dependent on rainfall and depth, and is mediated by genomically divergent microorganisms.</title>
        <authorList>
            <person name="Diamond S."/>
            <person name="Andeer P.F."/>
            <person name="Li Z."/>
            <person name="Crits-Christoph A."/>
            <person name="Burstein D."/>
            <person name="Anantharaman K."/>
            <person name="Lane K.R."/>
            <person name="Thomas B.C."/>
            <person name="Pan C."/>
            <person name="Northen T.R."/>
            <person name="Banfield J.F."/>
        </authorList>
    </citation>
    <scope>NUCLEOTIDE SEQUENCE [LARGE SCALE GENOMIC DNA]</scope>
    <source>
        <strain evidence="5">NP_7</strain>
    </source>
</reference>
<dbReference type="FunFam" id="1.10.3210.10:FF:000001">
    <property type="entry name" value="GTP pyrophosphokinase RelA"/>
    <property type="match status" value="1"/>
</dbReference>
<dbReference type="PROSITE" id="PS51831">
    <property type="entry name" value="HD"/>
    <property type="match status" value="1"/>
</dbReference>
<dbReference type="Proteomes" id="UP000320048">
    <property type="component" value="Unassembled WGS sequence"/>
</dbReference>
<dbReference type="GO" id="GO:0016787">
    <property type="term" value="F:hydrolase activity"/>
    <property type="evidence" value="ECO:0007669"/>
    <property type="project" value="UniProtKB-KW"/>
</dbReference>
<dbReference type="GO" id="GO:0015969">
    <property type="term" value="P:guanosine tetraphosphate metabolic process"/>
    <property type="evidence" value="ECO:0007669"/>
    <property type="project" value="InterPro"/>
</dbReference>
<evidence type="ECO:0000256" key="2">
    <source>
        <dbReference type="RuleBase" id="RU003847"/>
    </source>
</evidence>
<evidence type="ECO:0000313" key="6">
    <source>
        <dbReference type="Proteomes" id="UP000320048"/>
    </source>
</evidence>
<dbReference type="AlphaFoldDB" id="A0A537JA72"/>
<comment type="function">
    <text evidence="2">In eubacteria ppGpp (guanosine 3'-diphosphate 5'-diphosphate) is a mediator of the stringent response that coordinates a variety of cellular activities in response to changes in nutritional abundance.</text>
</comment>
<name>A0A537JA72_9BACT</name>
<dbReference type="PROSITE" id="PS51880">
    <property type="entry name" value="TGS"/>
    <property type="match status" value="1"/>
</dbReference>
<accession>A0A537JA72</accession>